<reference evidence="1" key="1">
    <citation type="submission" date="2022-09" db="EMBL/GenBank/DDBJ databases">
        <title>A Global Phylogenomic Analysis of the Shiitake Genus Lentinula.</title>
        <authorList>
            <consortium name="DOE Joint Genome Institute"/>
            <person name="Sierra-Patev S."/>
            <person name="Min B."/>
            <person name="Naranjo-Ortiz M."/>
            <person name="Looney B."/>
            <person name="Konkel Z."/>
            <person name="Slot J.C."/>
            <person name="Sakamoto Y."/>
            <person name="Steenwyk J.L."/>
            <person name="Rokas A."/>
            <person name="Carro J."/>
            <person name="Camarero S."/>
            <person name="Ferreira P."/>
            <person name="Molpeceres G."/>
            <person name="Ruiz-Duenas F.J."/>
            <person name="Serrano A."/>
            <person name="Henrissat B."/>
            <person name="Drula E."/>
            <person name="Hughes K.W."/>
            <person name="Mata J.L."/>
            <person name="Ishikawa N.K."/>
            <person name="Vargas-Isla R."/>
            <person name="Ushijima S."/>
            <person name="Smith C.A."/>
            <person name="Ahrendt S."/>
            <person name="Andreopoulos W."/>
            <person name="He G."/>
            <person name="Labutti K."/>
            <person name="Lipzen A."/>
            <person name="Ng V."/>
            <person name="Riley R."/>
            <person name="Sandor L."/>
            <person name="Barry K."/>
            <person name="Martinez A.T."/>
            <person name="Xiao Y."/>
            <person name="Gibbons J.G."/>
            <person name="Terashima K."/>
            <person name="Grigoriev I.V."/>
            <person name="Hibbett D.S."/>
        </authorList>
    </citation>
    <scope>NUCLEOTIDE SEQUENCE</scope>
    <source>
        <strain evidence="1">TMI1499</strain>
    </source>
</reference>
<proteinExistence type="predicted"/>
<keyword evidence="2" id="KW-1185">Reference proteome</keyword>
<evidence type="ECO:0000313" key="1">
    <source>
        <dbReference type="EMBL" id="KAJ3806288.1"/>
    </source>
</evidence>
<sequence length="231" mass="24905">MARHHFLCCLPIRLGAFVISLLTLAYSGFLTFISICVIIDVRKGLVSTGQTRGMTTGIEIMSGVLAVSYGLLFTSALFGSVTSTTQNLTKIKQLASYDRLIGVFSHRISWIHTFNSFMKTILFLNLSAGVTAIVLFAIDKKNICANGNSSSNANSCPSFLGTASRDLVTVIASLILAVVLLLQGYGIWIVSDCIDDLETKEVAEYPFATRYAGVAPMPLSEDSIPLNGKGY</sequence>
<name>A0ACC1TNT7_9AGAR</name>
<accession>A0ACC1TNT7</accession>
<dbReference type="EMBL" id="MU795447">
    <property type="protein sequence ID" value="KAJ3806288.1"/>
    <property type="molecule type" value="Genomic_DNA"/>
</dbReference>
<comment type="caution">
    <text evidence="1">The sequence shown here is derived from an EMBL/GenBank/DDBJ whole genome shotgun (WGS) entry which is preliminary data.</text>
</comment>
<organism evidence="1 2">
    <name type="scientific">Lentinula aff. lateritia</name>
    <dbReference type="NCBI Taxonomy" id="2804960"/>
    <lineage>
        <taxon>Eukaryota</taxon>
        <taxon>Fungi</taxon>
        <taxon>Dikarya</taxon>
        <taxon>Basidiomycota</taxon>
        <taxon>Agaricomycotina</taxon>
        <taxon>Agaricomycetes</taxon>
        <taxon>Agaricomycetidae</taxon>
        <taxon>Agaricales</taxon>
        <taxon>Marasmiineae</taxon>
        <taxon>Omphalotaceae</taxon>
        <taxon>Lentinula</taxon>
    </lineage>
</organism>
<dbReference type="Proteomes" id="UP001163835">
    <property type="component" value="Unassembled WGS sequence"/>
</dbReference>
<evidence type="ECO:0000313" key="2">
    <source>
        <dbReference type="Proteomes" id="UP001163835"/>
    </source>
</evidence>
<protein>
    <submittedName>
        <fullName evidence="1">Uncharacterized protein</fullName>
    </submittedName>
</protein>
<gene>
    <name evidence="1" type="ORF">F5876DRAFT_69075</name>
</gene>